<dbReference type="EMBL" id="JABSNO010000016">
    <property type="protein sequence ID" value="NRS93069.1"/>
    <property type="molecule type" value="Genomic_DNA"/>
</dbReference>
<dbReference type="RefSeq" id="WP_173779650.1">
    <property type="nucleotide sequence ID" value="NZ_JABSNO010000016.1"/>
</dbReference>
<name>A0A8J8G845_9FLAO</name>
<evidence type="ECO:0000313" key="1">
    <source>
        <dbReference type="EMBL" id="NRS93069.1"/>
    </source>
</evidence>
<evidence type="ECO:0000313" key="2">
    <source>
        <dbReference type="Proteomes" id="UP000610746"/>
    </source>
</evidence>
<reference evidence="1" key="1">
    <citation type="submission" date="2020-05" db="EMBL/GenBank/DDBJ databases">
        <title>Genomic Encyclopedia of Type Strains, Phase IV (KMG-V): Genome sequencing to study the core and pangenomes of soil and plant-associated prokaryotes.</title>
        <authorList>
            <person name="Whitman W."/>
        </authorList>
    </citation>
    <scope>NUCLEOTIDE SEQUENCE</scope>
    <source>
        <strain evidence="1">16F</strain>
    </source>
</reference>
<accession>A0A8J8G845</accession>
<protein>
    <recommendedName>
        <fullName evidence="3">Outer membrane protein with beta-barrel domain</fullName>
    </recommendedName>
</protein>
<proteinExistence type="predicted"/>
<comment type="caution">
    <text evidence="1">The sequence shown here is derived from an EMBL/GenBank/DDBJ whole genome shotgun (WGS) entry which is preliminary data.</text>
</comment>
<dbReference type="AlphaFoldDB" id="A0A8J8G845"/>
<gene>
    <name evidence="1" type="ORF">HNQ03_002155</name>
</gene>
<keyword evidence="2" id="KW-1185">Reference proteome</keyword>
<dbReference type="SUPFAM" id="SSF56925">
    <property type="entry name" value="OMPA-like"/>
    <property type="match status" value="1"/>
</dbReference>
<evidence type="ECO:0008006" key="3">
    <source>
        <dbReference type="Google" id="ProtNLM"/>
    </source>
</evidence>
<dbReference type="InterPro" id="IPR011250">
    <property type="entry name" value="OMP/PagP_B-barrel"/>
</dbReference>
<dbReference type="Proteomes" id="UP000610746">
    <property type="component" value="Unassembled WGS sequence"/>
</dbReference>
<sequence>MKKLTLLTTSLSMFVGTIFSGQIQTEKYWKFGLKGGLNQSNIRALDNMGDKSGYIGTELYGGFVSEYHFDDSNAIQGSTIVSYTQAVTIIEIPIYYKYKLKKDFSIFAGPKLNYIPDPQGNSFYFFPNRLGISADIGVDYQILNNFFVEGSFSKGFTEQINQNALEYYNGKRDVLRLGLVYFLK</sequence>
<organism evidence="1 2">
    <name type="scientific">Frigoriflavimonas asaccharolytica</name>
    <dbReference type="NCBI Taxonomy" id="2735899"/>
    <lineage>
        <taxon>Bacteria</taxon>
        <taxon>Pseudomonadati</taxon>
        <taxon>Bacteroidota</taxon>
        <taxon>Flavobacteriia</taxon>
        <taxon>Flavobacteriales</taxon>
        <taxon>Weeksellaceae</taxon>
        <taxon>Frigoriflavimonas</taxon>
    </lineage>
</organism>